<evidence type="ECO:0000256" key="1">
    <source>
        <dbReference type="ARBA" id="ARBA00004496"/>
    </source>
</evidence>
<dbReference type="InterPro" id="IPR036615">
    <property type="entry name" value="Mur_ligase_C_dom_sf"/>
</dbReference>
<comment type="pathway">
    <text evidence="2 7">Cell wall biogenesis; peptidoglycan biosynthesis.</text>
</comment>
<dbReference type="InterPro" id="IPR013221">
    <property type="entry name" value="Mur_ligase_cen"/>
</dbReference>
<dbReference type="EC" id="6.3.2.9" evidence="7"/>
<dbReference type="HAMAP" id="MF_00639">
    <property type="entry name" value="MurD"/>
    <property type="match status" value="1"/>
</dbReference>
<organism evidence="9 10">
    <name type="scientific">Candidatus Harrisonbacteria bacterium RIFCSPHIGHO2_02_FULL_42_16</name>
    <dbReference type="NCBI Taxonomy" id="1798404"/>
    <lineage>
        <taxon>Bacteria</taxon>
        <taxon>Candidatus Harrisoniibacteriota</taxon>
    </lineage>
</organism>
<evidence type="ECO:0000313" key="10">
    <source>
        <dbReference type="Proteomes" id="UP000177960"/>
    </source>
</evidence>
<dbReference type="GO" id="GO:0005524">
    <property type="term" value="F:ATP binding"/>
    <property type="evidence" value="ECO:0007669"/>
    <property type="project" value="UniProtKB-UniRule"/>
</dbReference>
<keyword evidence="7" id="KW-0132">Cell division</keyword>
<dbReference type="SUPFAM" id="SSF53623">
    <property type="entry name" value="MurD-like peptide ligases, catalytic domain"/>
    <property type="match status" value="1"/>
</dbReference>
<dbReference type="InterPro" id="IPR036565">
    <property type="entry name" value="Mur-like_cat_sf"/>
</dbReference>
<dbReference type="Proteomes" id="UP000177960">
    <property type="component" value="Unassembled WGS sequence"/>
</dbReference>
<keyword evidence="4 7" id="KW-0436">Ligase</keyword>
<dbReference type="EMBL" id="MHJG01000013">
    <property type="protein sequence ID" value="OGY63913.1"/>
    <property type="molecule type" value="Genomic_DNA"/>
</dbReference>
<dbReference type="SUPFAM" id="SSF53244">
    <property type="entry name" value="MurD-like peptide ligases, peptide-binding domain"/>
    <property type="match status" value="1"/>
</dbReference>
<dbReference type="GO" id="GO:0008360">
    <property type="term" value="P:regulation of cell shape"/>
    <property type="evidence" value="ECO:0007669"/>
    <property type="project" value="UniProtKB-KW"/>
</dbReference>
<evidence type="ECO:0000256" key="3">
    <source>
        <dbReference type="ARBA" id="ARBA00022490"/>
    </source>
</evidence>
<dbReference type="GO" id="GO:0005737">
    <property type="term" value="C:cytoplasm"/>
    <property type="evidence" value="ECO:0007669"/>
    <property type="project" value="UniProtKB-SubCell"/>
</dbReference>
<evidence type="ECO:0000259" key="8">
    <source>
        <dbReference type="Pfam" id="PF08245"/>
    </source>
</evidence>
<protein>
    <recommendedName>
        <fullName evidence="7">UDP-N-acetylmuramoylalanine--D-glutamate ligase</fullName>
        <ecNumber evidence="7">6.3.2.9</ecNumber>
    </recommendedName>
    <alternativeName>
        <fullName evidence="7">D-glutamic acid-adding enzyme</fullName>
    </alternativeName>
    <alternativeName>
        <fullName evidence="7">UDP-N-acetylmuramoyl-L-alanyl-D-glutamate synthetase</fullName>
    </alternativeName>
</protein>
<dbReference type="GO" id="GO:0008764">
    <property type="term" value="F:UDP-N-acetylmuramoylalanine-D-glutamate ligase activity"/>
    <property type="evidence" value="ECO:0007669"/>
    <property type="project" value="UniProtKB-UniRule"/>
</dbReference>
<evidence type="ECO:0000256" key="6">
    <source>
        <dbReference type="ARBA" id="ARBA00022840"/>
    </source>
</evidence>
<dbReference type="PANTHER" id="PTHR43692:SF1">
    <property type="entry name" value="UDP-N-ACETYLMURAMOYLALANINE--D-GLUTAMATE LIGASE"/>
    <property type="match status" value="1"/>
</dbReference>
<dbReference type="Pfam" id="PF08245">
    <property type="entry name" value="Mur_ligase_M"/>
    <property type="match status" value="1"/>
</dbReference>
<evidence type="ECO:0000313" key="9">
    <source>
        <dbReference type="EMBL" id="OGY63913.1"/>
    </source>
</evidence>
<dbReference type="GO" id="GO:0071555">
    <property type="term" value="P:cell wall organization"/>
    <property type="evidence" value="ECO:0007669"/>
    <property type="project" value="UniProtKB-KW"/>
</dbReference>
<feature type="domain" description="Mur ligase central" evidence="8">
    <location>
        <begin position="96"/>
        <end position="256"/>
    </location>
</feature>
<keyword evidence="7" id="KW-0131">Cell cycle</keyword>
<dbReference type="NCBIfam" id="TIGR01087">
    <property type="entry name" value="murD"/>
    <property type="match status" value="1"/>
</dbReference>
<keyword evidence="6 7" id="KW-0067">ATP-binding</keyword>
<dbReference type="Gene3D" id="3.40.1190.10">
    <property type="entry name" value="Mur-like, catalytic domain"/>
    <property type="match status" value="1"/>
</dbReference>
<proteinExistence type="inferred from homology"/>
<keyword evidence="7" id="KW-0133">Cell shape</keyword>
<dbReference type="PANTHER" id="PTHR43692">
    <property type="entry name" value="UDP-N-ACETYLMURAMOYLALANINE--D-GLUTAMATE LIGASE"/>
    <property type="match status" value="1"/>
</dbReference>
<gene>
    <name evidence="7" type="primary">murD</name>
    <name evidence="9" type="ORF">A3B92_02235</name>
</gene>
<dbReference type="InterPro" id="IPR005762">
    <property type="entry name" value="MurD"/>
</dbReference>
<comment type="catalytic activity">
    <reaction evidence="7">
        <text>UDP-N-acetyl-alpha-D-muramoyl-L-alanine + D-glutamate + ATP = UDP-N-acetyl-alpha-D-muramoyl-L-alanyl-D-glutamate + ADP + phosphate + H(+)</text>
        <dbReference type="Rhea" id="RHEA:16429"/>
        <dbReference type="ChEBI" id="CHEBI:15378"/>
        <dbReference type="ChEBI" id="CHEBI:29986"/>
        <dbReference type="ChEBI" id="CHEBI:30616"/>
        <dbReference type="ChEBI" id="CHEBI:43474"/>
        <dbReference type="ChEBI" id="CHEBI:83898"/>
        <dbReference type="ChEBI" id="CHEBI:83900"/>
        <dbReference type="ChEBI" id="CHEBI:456216"/>
        <dbReference type="EC" id="6.3.2.9"/>
    </reaction>
</comment>
<evidence type="ECO:0000256" key="2">
    <source>
        <dbReference type="ARBA" id="ARBA00004752"/>
    </source>
</evidence>
<comment type="similarity">
    <text evidence="7">Belongs to the MurCDEF family.</text>
</comment>
<keyword evidence="3 7" id="KW-0963">Cytoplasm</keyword>
<dbReference type="Gene3D" id="3.90.190.20">
    <property type="entry name" value="Mur ligase, C-terminal domain"/>
    <property type="match status" value="1"/>
</dbReference>
<dbReference type="GO" id="GO:0009252">
    <property type="term" value="P:peptidoglycan biosynthetic process"/>
    <property type="evidence" value="ECO:0007669"/>
    <property type="project" value="UniProtKB-UniRule"/>
</dbReference>
<reference evidence="9 10" key="1">
    <citation type="journal article" date="2016" name="Nat. Commun.">
        <title>Thousands of microbial genomes shed light on interconnected biogeochemical processes in an aquifer system.</title>
        <authorList>
            <person name="Anantharaman K."/>
            <person name="Brown C.T."/>
            <person name="Hug L.A."/>
            <person name="Sharon I."/>
            <person name="Castelle C.J."/>
            <person name="Probst A.J."/>
            <person name="Thomas B.C."/>
            <person name="Singh A."/>
            <person name="Wilkins M.J."/>
            <person name="Karaoz U."/>
            <person name="Brodie E.L."/>
            <person name="Williams K.H."/>
            <person name="Hubbard S.S."/>
            <person name="Banfield J.F."/>
        </authorList>
    </citation>
    <scope>NUCLEOTIDE SEQUENCE [LARGE SCALE GENOMIC DNA]</scope>
</reference>
<keyword evidence="5 7" id="KW-0547">Nucleotide-binding</keyword>
<keyword evidence="7" id="KW-0961">Cell wall biogenesis/degradation</keyword>
<evidence type="ECO:0000256" key="4">
    <source>
        <dbReference type="ARBA" id="ARBA00022598"/>
    </source>
</evidence>
<comment type="function">
    <text evidence="7">Cell wall formation. Catalyzes the addition of glutamate to the nucleotide precursor UDP-N-acetylmuramoyl-L-alanine (UMA).</text>
</comment>
<dbReference type="AlphaFoldDB" id="A0A1G1ZH51"/>
<accession>A0A1G1ZH51</accession>
<dbReference type="STRING" id="1798404.A3B92_02235"/>
<evidence type="ECO:0000256" key="5">
    <source>
        <dbReference type="ARBA" id="ARBA00022741"/>
    </source>
</evidence>
<sequence length="415" mass="46573">MNSRFKIAILGFGLEGKSVMKYLKSNSEYQNCEIMALDKKFSPDYLKNLKQFNIIFRSPGLPYLTKEIQSAKNAGVKITSATKLFFDKCPCPIIGITGSKGKGTTATLLSKMLKTRWGDNIFLIGNIGLPALKILPKLKKNSLVIFELSSFQLQDLRKSPNLSIVLDITPEHQDHHQTFKEYADAKSSISRFQTKNDITVFSRNNPWPKKIAAQGNGRKIGFSLKDKKILLSKIKKIIPLPGRHNLQNAYAATIAAKTLKIPEQKILREIKNFKGLPYRLELIHKSPNIYNDSASTNPEAVIAGIKATNPTILIMGGKNKKLSYKNLRKAVLVSPIKKIYLYGDNKNELKNTVGKNKNITVKILPTLSGAVKILKKEISKNDTALFSPGAASFDQFKNYEERGRKFNQLLNNYIK</sequence>
<keyword evidence="7" id="KW-0573">Peptidoglycan synthesis</keyword>
<dbReference type="GO" id="GO:0051301">
    <property type="term" value="P:cell division"/>
    <property type="evidence" value="ECO:0007669"/>
    <property type="project" value="UniProtKB-KW"/>
</dbReference>
<dbReference type="UniPathway" id="UPA00219"/>
<feature type="binding site" evidence="7">
    <location>
        <begin position="98"/>
        <end position="104"/>
    </location>
    <ligand>
        <name>ATP</name>
        <dbReference type="ChEBI" id="CHEBI:30616"/>
    </ligand>
</feature>
<comment type="caution">
    <text evidence="9">The sequence shown here is derived from an EMBL/GenBank/DDBJ whole genome shotgun (WGS) entry which is preliminary data.</text>
</comment>
<evidence type="ECO:0000256" key="7">
    <source>
        <dbReference type="HAMAP-Rule" id="MF_00639"/>
    </source>
</evidence>
<comment type="subcellular location">
    <subcellularLocation>
        <location evidence="1 7">Cytoplasm</location>
    </subcellularLocation>
</comment>
<name>A0A1G1ZH51_9BACT</name>